<dbReference type="STRING" id="8010.ENSELUP00000030517"/>
<feature type="region of interest" description="Disordered" evidence="5">
    <location>
        <begin position="118"/>
        <end position="181"/>
    </location>
</feature>
<evidence type="ECO:0000313" key="6">
    <source>
        <dbReference type="EMBL" id="ACO13711.1"/>
    </source>
</evidence>
<dbReference type="Ensembl" id="ENSELUT00000008108.3">
    <property type="protein sequence ID" value="ENSELUP00000030517.2"/>
    <property type="gene ID" value="ENSELUG00000007768.3"/>
</dbReference>
<protein>
    <recommendedName>
        <fullName evidence="3">Pre-rRNA-processing protein TSR2 homolog</fullName>
    </recommendedName>
</protein>
<dbReference type="InterPro" id="IPR019398">
    <property type="entry name" value="Pre-rRNA_process_TSR2"/>
</dbReference>
<dbReference type="OMA" id="QSNWGGP"/>
<comment type="function">
    <text evidence="1">May be involved in 20S pre-rRNA processing.</text>
</comment>
<sequence>METYKTARELFTEAVRAILETWPVLQIAVDNGFGGVYSQQKADWMVDVLQQYFYDNAILQQDEVEDYIADLMDNEFDTVVDDGSLSQVAQTISQIFTQCQQGKFADVKEKISMLNQKSAERAKVTPQPNVADEECEDDEKESMECETAVLTNASSTATKKKEPTSQSQEENDGWTTVVRKK</sequence>
<dbReference type="GeneTree" id="ENSGT00390000012692"/>
<evidence type="ECO:0000256" key="1">
    <source>
        <dbReference type="ARBA" id="ARBA00002210"/>
    </source>
</evidence>
<name>C1BXF8_ESOLU</name>
<accession>C1BXF8</accession>
<reference evidence="6" key="2">
    <citation type="submission" date="2010-07" db="EMBL/GenBank/DDBJ databases">
        <title>Esox lucius ESTs and full-length cDNAs.</title>
        <authorList>
            <consortium name="cGRASP (B.F. Koop &amp; W.S. Davidson)"/>
            <person name="Leong J."/>
            <person name="Jantzen S."/>
            <person name="Cooper G."/>
            <person name="Davidson W.S."/>
            <person name="Koop B.F."/>
        </authorList>
    </citation>
    <scope>NUCLEOTIDE SEQUENCE</scope>
    <source>
        <tissue evidence="6">Head kidney</tissue>
    </source>
</reference>
<keyword evidence="8" id="KW-1185">Reference proteome</keyword>
<dbReference type="EMBL" id="BT079287">
    <property type="protein sequence ID" value="ACO13711.1"/>
    <property type="molecule type" value="mRNA"/>
</dbReference>
<keyword evidence="4" id="KW-0698">rRNA processing</keyword>
<reference evidence="7" key="5">
    <citation type="submission" date="2025-05" db="UniProtKB">
        <authorList>
            <consortium name="Ensembl"/>
        </authorList>
    </citation>
    <scope>IDENTIFICATION</scope>
</reference>
<dbReference type="GeneID" id="105006646"/>
<comment type="similarity">
    <text evidence="2">Belongs to the TSR2 family.</text>
</comment>
<reference evidence="7" key="4">
    <citation type="submission" date="2020-02" db="EMBL/GenBank/DDBJ databases">
        <title>Esox lucius (northern pike) genome, fEsoLuc1, primary haplotype.</title>
        <authorList>
            <person name="Myers G."/>
            <person name="Karagic N."/>
            <person name="Meyer A."/>
            <person name="Pippel M."/>
            <person name="Reichard M."/>
            <person name="Winkler S."/>
            <person name="Tracey A."/>
            <person name="Sims Y."/>
            <person name="Howe K."/>
            <person name="Rhie A."/>
            <person name="Formenti G."/>
            <person name="Durbin R."/>
            <person name="Fedrigo O."/>
            <person name="Jarvis E.D."/>
        </authorList>
    </citation>
    <scope>NUCLEOTIDE SEQUENCE [LARGE SCALE GENOMIC DNA]</scope>
</reference>
<accession>A0A3P8ZQ99</accession>
<evidence type="ECO:0000256" key="3">
    <source>
        <dbReference type="ARBA" id="ARBA00017551"/>
    </source>
</evidence>
<evidence type="ECO:0000256" key="4">
    <source>
        <dbReference type="ARBA" id="ARBA00022552"/>
    </source>
</evidence>
<dbReference type="Proteomes" id="UP000265140">
    <property type="component" value="Chromosome 12"/>
</dbReference>
<dbReference type="GO" id="GO:0006364">
    <property type="term" value="P:rRNA processing"/>
    <property type="evidence" value="ECO:0007669"/>
    <property type="project" value="UniProtKB-KW"/>
</dbReference>
<dbReference type="CTD" id="90121"/>
<evidence type="ECO:0000313" key="8">
    <source>
        <dbReference type="Proteomes" id="UP000265140"/>
    </source>
</evidence>
<dbReference type="AlphaFoldDB" id="C1BXF8"/>
<organism evidence="6">
    <name type="scientific">Esox lucius</name>
    <name type="common">Northern pike</name>
    <dbReference type="NCBI Taxonomy" id="8010"/>
    <lineage>
        <taxon>Eukaryota</taxon>
        <taxon>Metazoa</taxon>
        <taxon>Chordata</taxon>
        <taxon>Craniata</taxon>
        <taxon>Vertebrata</taxon>
        <taxon>Euteleostomi</taxon>
        <taxon>Actinopterygii</taxon>
        <taxon>Neopterygii</taxon>
        <taxon>Teleostei</taxon>
        <taxon>Protacanthopterygii</taxon>
        <taxon>Esociformes</taxon>
        <taxon>Esocidae</taxon>
        <taxon>Esox</taxon>
    </lineage>
</organism>
<proteinExistence type="evidence at transcript level"/>
<feature type="compositionally biased region" description="Acidic residues" evidence="5">
    <location>
        <begin position="131"/>
        <end position="141"/>
    </location>
</feature>
<dbReference type="KEGG" id="els:105006646"/>
<evidence type="ECO:0000256" key="5">
    <source>
        <dbReference type="SAM" id="MobiDB-lite"/>
    </source>
</evidence>
<dbReference type="OrthoDB" id="263560at2759"/>
<dbReference type="PANTHER" id="PTHR21250">
    <property type="entry name" value="PRE-RRNA-PROCESSING PROTEIN TSR2 HOMOLOG"/>
    <property type="match status" value="1"/>
</dbReference>
<dbReference type="Pfam" id="PF10273">
    <property type="entry name" value="WGG"/>
    <property type="match status" value="1"/>
</dbReference>
<dbReference type="RefSeq" id="NP_001297820.1">
    <property type="nucleotide sequence ID" value="NM_001310891.1"/>
</dbReference>
<gene>
    <name evidence="6 7" type="primary">TSR2</name>
</gene>
<evidence type="ECO:0000313" key="7">
    <source>
        <dbReference type="Ensembl" id="ENSELUP00000030517.2"/>
    </source>
</evidence>
<reference evidence="8" key="3">
    <citation type="journal article" date="2014" name="PLoS ONE">
        <title>The genome and linkage map of the northern pike (Esox lucius): conserved synteny revealed between the salmonid sister group and the Neoteleostei.</title>
        <authorList>
            <person name="Rondeau E.B."/>
            <person name="Minkley D.R."/>
            <person name="Leong J.S."/>
            <person name="Messmer A.M."/>
            <person name="Jantzen J.R."/>
            <person name="von Schalburg K.R."/>
            <person name="Lemon C."/>
            <person name="Bird N.H."/>
            <person name="Koop B.F."/>
        </authorList>
    </citation>
    <scope>NUCLEOTIDE SEQUENCE</scope>
</reference>
<evidence type="ECO:0000256" key="2">
    <source>
        <dbReference type="ARBA" id="ARBA00006524"/>
    </source>
</evidence>
<reference evidence="6" key="1">
    <citation type="journal article" date="2010" name="BMC Genomics">
        <title>Salmo salar and Esox lucius full-length cDNA sequences reveal changes in evolutionary pressures on a post-tetraploidization genome.</title>
        <authorList>
            <person name="Leong J.S."/>
            <person name="Jantzen S.G."/>
            <person name="von Schalburg K.R."/>
            <person name="Cooper G.A."/>
            <person name="Messmer A.M."/>
            <person name="Liao N.Y."/>
            <person name="Munro S."/>
            <person name="Moore R."/>
            <person name="Holt R.A."/>
            <person name="Jones S.J."/>
            <person name="Davidson W.S."/>
            <person name="Koop B.F."/>
        </authorList>
    </citation>
    <scope>NUCLEOTIDE SEQUENCE</scope>
    <source>
        <tissue evidence="6">Head kidney</tissue>
    </source>
</reference>
<dbReference type="Bgee" id="ENSELUG00000007768">
    <property type="expression patterns" value="Expressed in ovary and 15 other cell types or tissues"/>
</dbReference>